<reference evidence="1 2" key="1">
    <citation type="journal article" date="2014" name="Nat. Genet.">
        <title>Genome and transcriptome of the porcine whipworm Trichuris suis.</title>
        <authorList>
            <person name="Jex A.R."/>
            <person name="Nejsum P."/>
            <person name="Schwarz E.M."/>
            <person name="Hu L."/>
            <person name="Young N.D."/>
            <person name="Hall R.S."/>
            <person name="Korhonen P.K."/>
            <person name="Liao S."/>
            <person name="Thamsborg S."/>
            <person name="Xia J."/>
            <person name="Xu P."/>
            <person name="Wang S."/>
            <person name="Scheerlinck J.P."/>
            <person name="Hofmann A."/>
            <person name="Sternberg P.W."/>
            <person name="Wang J."/>
            <person name="Gasser R.B."/>
        </authorList>
    </citation>
    <scope>NUCLEOTIDE SEQUENCE [LARGE SCALE GENOMIC DNA]</scope>
    <source>
        <strain evidence="1">DCEP-RM93M</strain>
    </source>
</reference>
<evidence type="ECO:0000313" key="1">
    <source>
        <dbReference type="EMBL" id="KFD52545.1"/>
    </source>
</evidence>
<keyword evidence="2" id="KW-1185">Reference proteome</keyword>
<dbReference type="Proteomes" id="UP000030764">
    <property type="component" value="Unassembled WGS sequence"/>
</dbReference>
<organism evidence="1 2">
    <name type="scientific">Trichuris suis</name>
    <name type="common">pig whipworm</name>
    <dbReference type="NCBI Taxonomy" id="68888"/>
    <lineage>
        <taxon>Eukaryota</taxon>
        <taxon>Metazoa</taxon>
        <taxon>Ecdysozoa</taxon>
        <taxon>Nematoda</taxon>
        <taxon>Enoplea</taxon>
        <taxon>Dorylaimia</taxon>
        <taxon>Trichinellida</taxon>
        <taxon>Trichuridae</taxon>
        <taxon>Trichuris</taxon>
    </lineage>
</organism>
<sequence length="73" mass="8210">MKSRFKEGDFGGVCFSYRRLARPSSSFFNSHISPTKALKLEIYSAVRTGMFTTNFNEIAVSLGCRKPVLELVN</sequence>
<name>A0A085M5P9_9BILA</name>
<dbReference type="AlphaFoldDB" id="A0A085M5P9"/>
<dbReference type="EMBL" id="KL363226">
    <property type="protein sequence ID" value="KFD52545.1"/>
    <property type="molecule type" value="Genomic_DNA"/>
</dbReference>
<accession>A0A085M5P9</accession>
<proteinExistence type="predicted"/>
<gene>
    <name evidence="1" type="ORF">M513_06579</name>
</gene>
<protein>
    <submittedName>
        <fullName evidence="1">Uncharacterized protein</fullName>
    </submittedName>
</protein>
<evidence type="ECO:0000313" key="2">
    <source>
        <dbReference type="Proteomes" id="UP000030764"/>
    </source>
</evidence>